<keyword evidence="3" id="KW-1185">Reference proteome</keyword>
<organism evidence="2 3">
    <name type="scientific">Lineolata rhizophorae</name>
    <dbReference type="NCBI Taxonomy" id="578093"/>
    <lineage>
        <taxon>Eukaryota</taxon>
        <taxon>Fungi</taxon>
        <taxon>Dikarya</taxon>
        <taxon>Ascomycota</taxon>
        <taxon>Pezizomycotina</taxon>
        <taxon>Dothideomycetes</taxon>
        <taxon>Dothideomycetes incertae sedis</taxon>
        <taxon>Lineolatales</taxon>
        <taxon>Lineolataceae</taxon>
        <taxon>Lineolata</taxon>
    </lineage>
</organism>
<dbReference type="Proteomes" id="UP000799766">
    <property type="component" value="Unassembled WGS sequence"/>
</dbReference>
<gene>
    <name evidence="2" type="ORF">BDY21DRAFT_371041</name>
</gene>
<evidence type="ECO:0000313" key="3">
    <source>
        <dbReference type="Proteomes" id="UP000799766"/>
    </source>
</evidence>
<name>A0A6A6P2F3_9PEZI</name>
<dbReference type="InterPro" id="IPR039327">
    <property type="entry name" value="CON7-like"/>
</dbReference>
<accession>A0A6A6P2F3</accession>
<dbReference type="PANTHER" id="PTHR36167">
    <property type="entry name" value="C2H2 FINGER DOMAIN TRANSCRIPTION FACTOR (EUROFUNG)-RELATED"/>
    <property type="match status" value="1"/>
</dbReference>
<dbReference type="OrthoDB" id="432483at2759"/>
<feature type="domain" description="Azaphilone pigments biosynthesis cluster protein L N-terminal" evidence="1">
    <location>
        <begin position="2"/>
        <end position="210"/>
    </location>
</feature>
<evidence type="ECO:0000313" key="2">
    <source>
        <dbReference type="EMBL" id="KAF2458146.1"/>
    </source>
</evidence>
<proteinExistence type="predicted"/>
<dbReference type="GO" id="GO:0006355">
    <property type="term" value="P:regulation of DNA-templated transcription"/>
    <property type="evidence" value="ECO:0007669"/>
    <property type="project" value="InterPro"/>
</dbReference>
<dbReference type="Pfam" id="PF17111">
    <property type="entry name" value="PigL_N"/>
    <property type="match status" value="1"/>
</dbReference>
<evidence type="ECO:0000259" key="1">
    <source>
        <dbReference type="Pfam" id="PF17111"/>
    </source>
</evidence>
<dbReference type="EMBL" id="MU001678">
    <property type="protein sequence ID" value="KAF2458146.1"/>
    <property type="molecule type" value="Genomic_DNA"/>
</dbReference>
<dbReference type="PANTHER" id="PTHR36167:SF3">
    <property type="entry name" value="C2H2 FINGER DOMAIN TRANSCRIPTION FACTOR (EUROFUNG)-RELATED"/>
    <property type="match status" value="1"/>
</dbReference>
<reference evidence="2" key="1">
    <citation type="journal article" date="2020" name="Stud. Mycol.">
        <title>101 Dothideomycetes genomes: a test case for predicting lifestyles and emergence of pathogens.</title>
        <authorList>
            <person name="Haridas S."/>
            <person name="Albert R."/>
            <person name="Binder M."/>
            <person name="Bloem J."/>
            <person name="Labutti K."/>
            <person name="Salamov A."/>
            <person name="Andreopoulos B."/>
            <person name="Baker S."/>
            <person name="Barry K."/>
            <person name="Bills G."/>
            <person name="Bluhm B."/>
            <person name="Cannon C."/>
            <person name="Castanera R."/>
            <person name="Culley D."/>
            <person name="Daum C."/>
            <person name="Ezra D."/>
            <person name="Gonzalez J."/>
            <person name="Henrissat B."/>
            <person name="Kuo A."/>
            <person name="Liang C."/>
            <person name="Lipzen A."/>
            <person name="Lutzoni F."/>
            <person name="Magnuson J."/>
            <person name="Mondo S."/>
            <person name="Nolan M."/>
            <person name="Ohm R."/>
            <person name="Pangilinan J."/>
            <person name="Park H.-J."/>
            <person name="Ramirez L."/>
            <person name="Alfaro M."/>
            <person name="Sun H."/>
            <person name="Tritt A."/>
            <person name="Yoshinaga Y."/>
            <person name="Zwiers L.-H."/>
            <person name="Turgeon B."/>
            <person name="Goodwin S."/>
            <person name="Spatafora J."/>
            <person name="Crous P."/>
            <person name="Grigoriev I."/>
        </authorList>
    </citation>
    <scope>NUCLEOTIDE SEQUENCE</scope>
    <source>
        <strain evidence="2">ATCC 16933</strain>
    </source>
</reference>
<protein>
    <recommendedName>
        <fullName evidence="1">Azaphilone pigments biosynthesis cluster protein L N-terminal domain-containing protein</fullName>
    </recommendedName>
</protein>
<dbReference type="InterPro" id="IPR031348">
    <property type="entry name" value="PigL_N"/>
</dbReference>
<dbReference type="AlphaFoldDB" id="A0A6A6P2F3"/>
<sequence>MAEALGITASVIAVAGLAYSSSQKLYQSLSDLHEAPETISGLKTDVGTLSDTIHSLKQKLNDEVSDDSLSDEQKANLTQIQPALKACCDACNQFQDKIKKLTSHSKDGTISRRDKAKLLFEKAKIGAFQSQLNSYKSTLAIALEFSTFKTASDNFKATQELEQKIEDTTALLTGQMQGLQIGLQAVLDAGSQNNELVQDDSQDQLAEIRQSQILGAIEQQNVALNHCYRACMAAFKETTKATGHEYKYVKASNQARLLMGDLGNVEGGAQHSFTNLEVTGGWVVAGNMEGASAKDFFK</sequence>